<comment type="subcellular location">
    <subcellularLocation>
        <location evidence="1">Cell outer membrane</location>
        <topology evidence="1">Multi-pass membrane protein</topology>
    </subcellularLocation>
</comment>
<evidence type="ECO:0000256" key="7">
    <source>
        <dbReference type="SAM" id="SignalP"/>
    </source>
</evidence>
<proteinExistence type="predicted"/>
<dbReference type="GO" id="GO:0044718">
    <property type="term" value="P:siderophore transmembrane transport"/>
    <property type="evidence" value="ECO:0007669"/>
    <property type="project" value="TreeGrafter"/>
</dbReference>
<evidence type="ECO:0000256" key="5">
    <source>
        <dbReference type="ARBA" id="ARBA00023136"/>
    </source>
</evidence>
<dbReference type="PANTHER" id="PTHR30069:SF46">
    <property type="entry name" value="OAR PROTEIN"/>
    <property type="match status" value="1"/>
</dbReference>
<dbReference type="Proteomes" id="UP000316093">
    <property type="component" value="Chromosome"/>
</dbReference>
<keyword evidence="6" id="KW-0998">Cell outer membrane</keyword>
<keyword evidence="4" id="KW-0812">Transmembrane</keyword>
<dbReference type="AlphaFoldDB" id="A0A4Y5Z306"/>
<dbReference type="InterPro" id="IPR057601">
    <property type="entry name" value="Oar-like_b-barrel"/>
</dbReference>
<dbReference type="Gene3D" id="2.60.40.1120">
    <property type="entry name" value="Carboxypeptidase-like, regulatory domain"/>
    <property type="match status" value="1"/>
</dbReference>
<keyword evidence="3" id="KW-1134">Transmembrane beta strand</keyword>
<keyword evidence="7" id="KW-0732">Signal</keyword>
<evidence type="ECO:0000313" key="9">
    <source>
        <dbReference type="EMBL" id="QDE38838.1"/>
    </source>
</evidence>
<evidence type="ECO:0000313" key="10">
    <source>
        <dbReference type="Proteomes" id="UP000316093"/>
    </source>
</evidence>
<dbReference type="InterPro" id="IPR013784">
    <property type="entry name" value="Carb-bd-like_fold"/>
</dbReference>
<dbReference type="GO" id="GO:0030246">
    <property type="term" value="F:carbohydrate binding"/>
    <property type="evidence" value="ECO:0007669"/>
    <property type="project" value="InterPro"/>
</dbReference>
<dbReference type="GO" id="GO:0015344">
    <property type="term" value="F:siderophore uptake transmembrane transporter activity"/>
    <property type="evidence" value="ECO:0007669"/>
    <property type="project" value="TreeGrafter"/>
</dbReference>
<dbReference type="EMBL" id="CP041046">
    <property type="protein sequence ID" value="QDE38838.1"/>
    <property type="molecule type" value="Genomic_DNA"/>
</dbReference>
<keyword evidence="5" id="KW-0472">Membrane</keyword>
<keyword evidence="2" id="KW-0813">Transport</keyword>
<feature type="chain" id="PRO_5021302389" evidence="7">
    <location>
        <begin position="26"/>
        <end position="1119"/>
    </location>
</feature>
<dbReference type="SUPFAM" id="SSF49452">
    <property type="entry name" value="Starch-binding domain-like"/>
    <property type="match status" value="1"/>
</dbReference>
<protein>
    <submittedName>
        <fullName evidence="9">TonB-dependent receptor</fullName>
    </submittedName>
</protein>
<keyword evidence="10" id="KW-1185">Reference proteome</keyword>
<dbReference type="Pfam" id="PF25183">
    <property type="entry name" value="OMP_b-brl_4"/>
    <property type="match status" value="1"/>
</dbReference>
<evidence type="ECO:0000256" key="1">
    <source>
        <dbReference type="ARBA" id="ARBA00004571"/>
    </source>
</evidence>
<dbReference type="RefSeq" id="WP_139980748.1">
    <property type="nucleotide sequence ID" value="NZ_CP041046.1"/>
</dbReference>
<dbReference type="SUPFAM" id="SSF56935">
    <property type="entry name" value="Porins"/>
    <property type="match status" value="1"/>
</dbReference>
<evidence type="ECO:0000256" key="2">
    <source>
        <dbReference type="ARBA" id="ARBA00022448"/>
    </source>
</evidence>
<dbReference type="GO" id="GO:0009279">
    <property type="term" value="C:cell outer membrane"/>
    <property type="evidence" value="ECO:0007669"/>
    <property type="project" value="UniProtKB-SubCell"/>
</dbReference>
<dbReference type="Pfam" id="PF13620">
    <property type="entry name" value="CarboxypepD_reg"/>
    <property type="match status" value="1"/>
</dbReference>
<evidence type="ECO:0000256" key="3">
    <source>
        <dbReference type="ARBA" id="ARBA00022452"/>
    </source>
</evidence>
<evidence type="ECO:0000256" key="6">
    <source>
        <dbReference type="ARBA" id="ARBA00023237"/>
    </source>
</evidence>
<feature type="domain" description="TonB-dependent transporter Oar-like beta-barrel" evidence="8">
    <location>
        <begin position="247"/>
        <end position="1043"/>
    </location>
</feature>
<reference evidence="9 10" key="1">
    <citation type="submission" date="2019-06" db="EMBL/GenBank/DDBJ databases">
        <title>A complete genome sequence for Luteibacter pinisoli MAH-14.</title>
        <authorList>
            <person name="Baltrus D.A."/>
        </authorList>
    </citation>
    <scope>NUCLEOTIDE SEQUENCE [LARGE SCALE GENOMIC DNA]</scope>
    <source>
        <strain evidence="9 10">MAH-14</strain>
    </source>
</reference>
<organism evidence="9 10">
    <name type="scientific">Luteibacter pinisoli</name>
    <dbReference type="NCBI Taxonomy" id="2589080"/>
    <lineage>
        <taxon>Bacteria</taxon>
        <taxon>Pseudomonadati</taxon>
        <taxon>Pseudomonadota</taxon>
        <taxon>Gammaproteobacteria</taxon>
        <taxon>Lysobacterales</taxon>
        <taxon>Rhodanobacteraceae</taxon>
        <taxon>Luteibacter</taxon>
    </lineage>
</organism>
<keyword evidence="9" id="KW-0675">Receptor</keyword>
<dbReference type="Gene3D" id="2.40.170.20">
    <property type="entry name" value="TonB-dependent receptor, beta-barrel domain"/>
    <property type="match status" value="1"/>
</dbReference>
<dbReference type="InterPro" id="IPR039426">
    <property type="entry name" value="TonB-dep_rcpt-like"/>
</dbReference>
<feature type="signal peptide" evidence="7">
    <location>
        <begin position="1"/>
        <end position="25"/>
    </location>
</feature>
<gene>
    <name evidence="9" type="ORF">FIV34_06290</name>
</gene>
<name>A0A4Y5Z306_9GAMM</name>
<sequence length="1119" mass="120548">MQKRIRAKLLPLAIASLIAAPAAFAQETSSTISGRVLDSAGQPVANATVVIVHEPSGTTKTTTTDANGRYAAQGLRVGGPFDVTATKDGTPSARQDNVYLQLGADTSVNLSAGAAANAADATALGAVTVSAVSGQFSSENKGLGTNISQAQLKATPTPSGNIADIARLDPRVNVDHGTGAISANGQNARMNTIKVDGLGVGDPFGLNGTGLPTVGSPVSMDTLDSFNISTANYDVGSDTIGADINAVTKSGTNEFHGSVYYGFKNASSMVGEAGWLNNGADRDYTEFDRNWKAGATVGGPIIKDKLFFFAGYEKEEVTGLSSGAVNGLDPSIATSTNNKVSSTDLQRTIDAARGLGLVPGTLGANGGTLNDKRYIAKLDWNITDGHRMNLAYQRTKEVKPNPQGNGASTIGLSSYWYTVNTDNKNYTLQSFDDWNDVFSSEAKVGYSDYSLNRSVDTQQPQIGVRVNNNVLNTGPTINLGEDQFSHYNAASVKTLTAMWAGTLYLDDHTVKGGFEWERNRIYNLFGRTEFGAYTFGNGINSFANGLYSNYSLYQPAPGYSLNDIAAQWELRRHTFFLQDTWQPTENLSVQFGFRVNKYLTDDKPLYNATFAQRYGFSNANTVNGSQLVEPRLSFNYTFDSDYKTQLRGGVGLFQSDPPTVWMTNPYQNNGINIVTYSYDRQPDGVTCKLGSQLLPCPAFSADPLKQNTSGPGTIPQQAVDTVDKDFKLPSVWKSSIAFDRELPWQGIIASIEYQHLDVQDGIFYQNLNIGNPTGQMPDGRYTYYGCIGGSTPLNGGTGANCTANANLRNGGAVSGNTARLRADNRFAQGVTYLTNTSKGGADTVTLSFTKPMENGWSWSVSATGGHATEVNPGTSSQATSNYSNSAWRNPNEDVASTSNTNIAQRLNASVTWQHNFFGDYATTISAFYDGHSGVPYSWVFGNDANGDSYSKDLAYIPTRNDGTVFTTTTGAAASQALVNQFYDYIQNDSNLRKNQGKVARRNDAVSAWVNQLDLGLSQEIPGIFKGNKGEIRLDIYNFLNLVNKDWGQQSYVGFPYTRTLANFGGVNAQGEYIYQLPTDSQGNYAPGSKAVYDAPTDNSATKLNPVSRWSATLTVRYTF</sequence>
<dbReference type="OrthoDB" id="9768147at2"/>
<evidence type="ECO:0000256" key="4">
    <source>
        <dbReference type="ARBA" id="ARBA00022692"/>
    </source>
</evidence>
<dbReference type="PANTHER" id="PTHR30069">
    <property type="entry name" value="TONB-DEPENDENT OUTER MEMBRANE RECEPTOR"/>
    <property type="match status" value="1"/>
</dbReference>
<dbReference type="KEGG" id="lpy:FIV34_06290"/>
<evidence type="ECO:0000259" key="8">
    <source>
        <dbReference type="Pfam" id="PF25183"/>
    </source>
</evidence>
<dbReference type="InterPro" id="IPR036942">
    <property type="entry name" value="Beta-barrel_TonB_sf"/>
</dbReference>
<accession>A0A4Y5Z306</accession>